<evidence type="ECO:0000313" key="2">
    <source>
        <dbReference type="EMBL" id="TVU08757.1"/>
    </source>
</evidence>
<feature type="signal peptide" evidence="1">
    <location>
        <begin position="1"/>
        <end position="26"/>
    </location>
</feature>
<reference evidence="2 3" key="1">
    <citation type="journal article" date="2019" name="Sci. Rep.">
        <title>A high-quality genome of Eragrostis curvula grass provides insights into Poaceae evolution and supports new strategies to enhance forage quality.</title>
        <authorList>
            <person name="Carballo J."/>
            <person name="Santos B.A.C.M."/>
            <person name="Zappacosta D."/>
            <person name="Garbus I."/>
            <person name="Selva J.P."/>
            <person name="Gallo C.A."/>
            <person name="Diaz A."/>
            <person name="Albertini E."/>
            <person name="Caccamo M."/>
            <person name="Echenique V."/>
        </authorList>
    </citation>
    <scope>NUCLEOTIDE SEQUENCE [LARGE SCALE GENOMIC DNA]</scope>
    <source>
        <strain evidence="3">cv. Victoria</strain>
        <tissue evidence="2">Leaf</tissue>
    </source>
</reference>
<evidence type="ECO:0008006" key="4">
    <source>
        <dbReference type="Google" id="ProtNLM"/>
    </source>
</evidence>
<keyword evidence="3" id="KW-1185">Reference proteome</keyword>
<dbReference type="AlphaFoldDB" id="A0A5J9TC31"/>
<organism evidence="2 3">
    <name type="scientific">Eragrostis curvula</name>
    <name type="common">weeping love grass</name>
    <dbReference type="NCBI Taxonomy" id="38414"/>
    <lineage>
        <taxon>Eukaryota</taxon>
        <taxon>Viridiplantae</taxon>
        <taxon>Streptophyta</taxon>
        <taxon>Embryophyta</taxon>
        <taxon>Tracheophyta</taxon>
        <taxon>Spermatophyta</taxon>
        <taxon>Magnoliopsida</taxon>
        <taxon>Liliopsida</taxon>
        <taxon>Poales</taxon>
        <taxon>Poaceae</taxon>
        <taxon>PACMAD clade</taxon>
        <taxon>Chloridoideae</taxon>
        <taxon>Eragrostideae</taxon>
        <taxon>Eragrostidinae</taxon>
        <taxon>Eragrostis</taxon>
    </lineage>
</organism>
<feature type="chain" id="PRO_5023875366" description="F-box associated domain-containing protein" evidence="1">
    <location>
        <begin position="27"/>
        <end position="172"/>
    </location>
</feature>
<dbReference type="Gramene" id="TVU08757">
    <property type="protein sequence ID" value="TVU08757"/>
    <property type="gene ID" value="EJB05_42169"/>
</dbReference>
<keyword evidence="1" id="KW-0732">Signal</keyword>
<comment type="caution">
    <text evidence="2">The sequence shown here is derived from an EMBL/GenBank/DDBJ whole genome shotgun (WGS) entry which is preliminary data.</text>
</comment>
<gene>
    <name evidence="2" type="ORF">EJB05_42169</name>
</gene>
<dbReference type="EMBL" id="RWGY01000039">
    <property type="protein sequence ID" value="TVU08757.1"/>
    <property type="molecule type" value="Genomic_DNA"/>
</dbReference>
<dbReference type="Proteomes" id="UP000324897">
    <property type="component" value="Chromosome 3"/>
</dbReference>
<evidence type="ECO:0000256" key="1">
    <source>
        <dbReference type="SAM" id="SignalP"/>
    </source>
</evidence>
<evidence type="ECO:0000313" key="3">
    <source>
        <dbReference type="Proteomes" id="UP000324897"/>
    </source>
</evidence>
<name>A0A5J9TC31_9POAL</name>
<dbReference type="PANTHER" id="PTHR32133">
    <property type="entry name" value="OS07G0120400 PROTEIN"/>
    <property type="match status" value="1"/>
</dbReference>
<sequence length="172" mass="18694">GPFLVVFVCIIDFVAHLCTYAQGATAWSEPLQLGIRDYISSGDDVVGHTILAGDALCFTVGRKVLRYDVARHALSEITAPFMNSANVCLVTLENGELGATADANGHDLSLWWYDGFGGWKKHGIINLDITECRVLGFAEGAIFVKLGKSACAVMIDQSSSSFHVWRDQLELI</sequence>
<proteinExistence type="predicted"/>
<accession>A0A5J9TC31</accession>
<feature type="non-terminal residue" evidence="2">
    <location>
        <position position="1"/>
    </location>
</feature>
<protein>
    <recommendedName>
        <fullName evidence="4">F-box associated domain-containing protein</fullName>
    </recommendedName>
</protein>